<dbReference type="AlphaFoldDB" id="A0A8E0S408"/>
<dbReference type="OrthoDB" id="5568754at2759"/>
<evidence type="ECO:0000313" key="3">
    <source>
        <dbReference type="Proteomes" id="UP000728185"/>
    </source>
</evidence>
<keyword evidence="1" id="KW-0812">Transmembrane</keyword>
<evidence type="ECO:0000256" key="1">
    <source>
        <dbReference type="SAM" id="Phobius"/>
    </source>
</evidence>
<dbReference type="EMBL" id="LUCM01000558">
    <property type="protein sequence ID" value="KAA0200397.1"/>
    <property type="molecule type" value="Genomic_DNA"/>
</dbReference>
<reference evidence="2" key="1">
    <citation type="submission" date="2019-05" db="EMBL/GenBank/DDBJ databases">
        <title>Annotation for the trematode Fasciolopsis buski.</title>
        <authorList>
            <person name="Choi Y.-J."/>
        </authorList>
    </citation>
    <scope>NUCLEOTIDE SEQUENCE</scope>
    <source>
        <strain evidence="2">HT</strain>
        <tissue evidence="2">Whole worm</tissue>
    </source>
</reference>
<proteinExistence type="predicted"/>
<keyword evidence="3" id="KW-1185">Reference proteome</keyword>
<keyword evidence="1" id="KW-1133">Transmembrane helix</keyword>
<feature type="transmembrane region" description="Helical" evidence="1">
    <location>
        <begin position="239"/>
        <end position="263"/>
    </location>
</feature>
<feature type="transmembrane region" description="Helical" evidence="1">
    <location>
        <begin position="74"/>
        <end position="97"/>
    </location>
</feature>
<organism evidence="2 3">
    <name type="scientific">Fasciolopsis buskii</name>
    <dbReference type="NCBI Taxonomy" id="27845"/>
    <lineage>
        <taxon>Eukaryota</taxon>
        <taxon>Metazoa</taxon>
        <taxon>Spiralia</taxon>
        <taxon>Lophotrochozoa</taxon>
        <taxon>Platyhelminthes</taxon>
        <taxon>Trematoda</taxon>
        <taxon>Digenea</taxon>
        <taxon>Plagiorchiida</taxon>
        <taxon>Echinostomata</taxon>
        <taxon>Echinostomatoidea</taxon>
        <taxon>Fasciolidae</taxon>
        <taxon>Fasciolopsis</taxon>
    </lineage>
</organism>
<name>A0A8E0S408_9TREM</name>
<gene>
    <name evidence="2" type="ORF">FBUS_10343</name>
</gene>
<accession>A0A8E0S408</accession>
<feature type="transmembrane region" description="Helical" evidence="1">
    <location>
        <begin position="42"/>
        <end position="62"/>
    </location>
</feature>
<keyword evidence="1" id="KW-0472">Membrane</keyword>
<dbReference type="PANTHER" id="PTHR13219:SF6">
    <property type="entry name" value="TRANSMEMBRANE PROTEIN 94"/>
    <property type="match status" value="1"/>
</dbReference>
<comment type="caution">
    <text evidence="2">The sequence shown here is derived from an EMBL/GenBank/DDBJ whole genome shotgun (WGS) entry which is preliminary data.</text>
</comment>
<dbReference type="InterPro" id="IPR039720">
    <property type="entry name" value="TMEM94"/>
</dbReference>
<evidence type="ECO:0008006" key="4">
    <source>
        <dbReference type="Google" id="ProtNLM"/>
    </source>
</evidence>
<feature type="transmembrane region" description="Helical" evidence="1">
    <location>
        <begin position="283"/>
        <end position="304"/>
    </location>
</feature>
<evidence type="ECO:0000313" key="2">
    <source>
        <dbReference type="EMBL" id="KAA0200397.1"/>
    </source>
</evidence>
<dbReference type="Proteomes" id="UP000728185">
    <property type="component" value="Unassembled WGS sequence"/>
</dbReference>
<dbReference type="PANTHER" id="PTHR13219">
    <property type="entry name" value="TRANSMEMBRANE PROTEIN 94"/>
    <property type="match status" value="1"/>
</dbReference>
<sequence length="767" mass="85469">MLPKGLTSTEAFSRLRHLLSHQRRPLRVSLITPPKFAKRIGALLWFSRALLCLIFFCIGLTLNGVQMRTPADIITPFVIMLLATFSSVLAFGGRIYLQDFASSWRTSLVDELESCATVNTPMSAVPYCLQADTQLVVRDGRLVLIPILLLVSGDVALLRHGQHIQFRCRVQYLSGVTEEIKPGSVFSNDLKSNPSGFIPVSRKDHLKTLTEAVVTEAPISELLAYPEEHNHSTDAQPAFTLFVSLLTSLIDAVWICLGVILLATLSVHTYKSFGTLDNLTVSWMSLVIGKFIFYSSAFTFWLLWRIAVMFTFVRFHTVEFRLTRDFSAVDSASGRSFDSHTEGAVANVQQKLDSRLRMNIPQWIDRVKRTYFEKLNLFELDNTVLTLGSVNSVCCVQKDGILSRNSLAPEKIFFFHKQHHHHHHAHLDPKGLDSTCPPETAILDQDNQTELSANIPGDSLNTTLKTNGFLMSPTDSRRDRIGSVCSDLDEHNLDPGDRKRPVVPVILNLRTDSYWPYLPHFEKPKWAHYLASMKPIGLSLLLNNVHTLTIPRLAFTDHVASLRSRSNVTVQCHVDPLLSCQCSVARSMGFTKGAIRGFTCCGSLGAYVIDSTGASTQHPQSSNEDRSVNSVLQERALRNELPAGFADSRNPCTMEYSFSGVFTHPIAQGEYQLMTQATGDMLVTLCSDVWDGRGISPLFEAERDALLDFYHRNASAAYCVGFAYTPLLSRLPSSMRDNDGTFDASGEDPIIIELPKVNLAHHSNFGV</sequence>
<protein>
    <recommendedName>
        <fullName evidence="4">Transmembrane protein</fullName>
    </recommendedName>
</protein>